<dbReference type="EMBL" id="CADCTY010001467">
    <property type="protein sequence ID" value="CAA9371715.1"/>
    <property type="molecule type" value="Genomic_DNA"/>
</dbReference>
<protein>
    <submittedName>
        <fullName evidence="1">Uncharacterized protein</fullName>
    </submittedName>
</protein>
<dbReference type="AlphaFoldDB" id="A0A6J4MZ77"/>
<gene>
    <name evidence="1" type="ORF">AVDCRST_MAG94-4213</name>
</gene>
<organism evidence="1">
    <name type="scientific">uncultured Leptolyngbya sp</name>
    <dbReference type="NCBI Taxonomy" id="332963"/>
    <lineage>
        <taxon>Bacteria</taxon>
        <taxon>Bacillati</taxon>
        <taxon>Cyanobacteriota</taxon>
        <taxon>Cyanophyceae</taxon>
        <taxon>Leptolyngbyales</taxon>
        <taxon>Leptolyngbyaceae</taxon>
        <taxon>Leptolyngbya group</taxon>
        <taxon>Leptolyngbya</taxon>
        <taxon>environmental samples</taxon>
    </lineage>
</organism>
<name>A0A6J4MZ77_9CYAN</name>
<feature type="non-terminal residue" evidence="1">
    <location>
        <position position="88"/>
    </location>
</feature>
<feature type="non-terminal residue" evidence="1">
    <location>
        <position position="1"/>
    </location>
</feature>
<sequence length="88" mass="9555">WWWVGGGTVCGVSGGAELWRYSLSPALHLTPPALLARRHALELCSFSRPGRCTALAAKSGRWLYFQPSAVAGALCRSDRPADQRTSQL</sequence>
<proteinExistence type="predicted"/>
<evidence type="ECO:0000313" key="1">
    <source>
        <dbReference type="EMBL" id="CAA9371715.1"/>
    </source>
</evidence>
<reference evidence="1" key="1">
    <citation type="submission" date="2020-02" db="EMBL/GenBank/DDBJ databases">
        <authorList>
            <person name="Meier V. D."/>
        </authorList>
    </citation>
    <scope>NUCLEOTIDE SEQUENCE</scope>
    <source>
        <strain evidence="1">AVDCRST_MAG94</strain>
    </source>
</reference>
<accession>A0A6J4MZ77</accession>